<dbReference type="EMBL" id="CP060713">
    <property type="protein sequence ID" value="QNN51344.1"/>
    <property type="molecule type" value="Genomic_DNA"/>
</dbReference>
<evidence type="ECO:0000313" key="1">
    <source>
        <dbReference type="EMBL" id="QNN51344.1"/>
    </source>
</evidence>
<evidence type="ECO:0008006" key="3">
    <source>
        <dbReference type="Google" id="ProtNLM"/>
    </source>
</evidence>
<keyword evidence="2" id="KW-1185">Reference proteome</keyword>
<dbReference type="AlphaFoldDB" id="A0A7G9R6W9"/>
<dbReference type="Proteomes" id="UP000515947">
    <property type="component" value="Chromosome"/>
</dbReference>
<dbReference type="KEGG" id="nmes:H9L09_12020"/>
<organism evidence="1 2">
    <name type="scientific">Nocardioides mesophilus</name>
    <dbReference type="NCBI Taxonomy" id="433659"/>
    <lineage>
        <taxon>Bacteria</taxon>
        <taxon>Bacillati</taxon>
        <taxon>Actinomycetota</taxon>
        <taxon>Actinomycetes</taxon>
        <taxon>Propionibacteriales</taxon>
        <taxon>Nocardioidaceae</taxon>
        <taxon>Nocardioides</taxon>
    </lineage>
</organism>
<gene>
    <name evidence="1" type="ORF">H9L09_12020</name>
</gene>
<proteinExistence type="predicted"/>
<reference evidence="1 2" key="1">
    <citation type="submission" date="2020-08" db="EMBL/GenBank/DDBJ databases">
        <title>Genome sequence of Nocardioides mesophilus KACC 16243T.</title>
        <authorList>
            <person name="Hyun D.-W."/>
            <person name="Bae J.-W."/>
        </authorList>
    </citation>
    <scope>NUCLEOTIDE SEQUENCE [LARGE SCALE GENOMIC DNA]</scope>
    <source>
        <strain evidence="1 2">KACC 16243</strain>
    </source>
</reference>
<dbReference type="RefSeq" id="WP_187577184.1">
    <property type="nucleotide sequence ID" value="NZ_CP060713.1"/>
</dbReference>
<accession>A0A7G9R6W9</accession>
<evidence type="ECO:0000313" key="2">
    <source>
        <dbReference type="Proteomes" id="UP000515947"/>
    </source>
</evidence>
<protein>
    <recommendedName>
        <fullName evidence="3">Extradiol ring-cleavage dioxygenase class III enzyme subunit B domain-containing protein</fullName>
    </recommendedName>
</protein>
<dbReference type="Gene3D" id="3.40.830.10">
    <property type="entry name" value="LigB-like"/>
    <property type="match status" value="1"/>
</dbReference>
<sequence>MSGPLRVVLCPHPPLLFRELAGLQDAAADLRVACRTALETALAAAPDEVVVVGGAEESRRWEGATAADVRRFGTTAGRTGPGLPLSLGVGSRLLQEAGWTGPTRRQTVVAEAPDHELDALAAELRGRTGALVLLLGEGSTRRGEKAPGFLDERAFPFDDAVAAALSGGDAAALRDLDAGLAAELAVSGGAVLRLLGRLVTTPVAAELSYRDDPFGVSWFVATWDARTPSDSAQRRTTSSA</sequence>
<name>A0A7G9R6W9_9ACTN</name>